<reference evidence="3" key="1">
    <citation type="journal article" date="2017" name="Genome Announc.">
        <title>Draft Genome Sequence of Terrimicrobium sacchariphilum NM-5T, a Facultative Anaerobic Soil Bacterium of the Class Spartobacteria.</title>
        <authorList>
            <person name="Qiu Y.L."/>
            <person name="Tourlousse D.M."/>
            <person name="Matsuura N."/>
            <person name="Ohashi A."/>
            <person name="Sekiguchi Y."/>
        </authorList>
    </citation>
    <scope>NUCLEOTIDE SEQUENCE [LARGE SCALE GENOMIC DNA]</scope>
    <source>
        <strain evidence="3">NM-5</strain>
    </source>
</reference>
<evidence type="ECO:0000256" key="1">
    <source>
        <dbReference type="SAM" id="Phobius"/>
    </source>
</evidence>
<dbReference type="EMBL" id="BDCO01000002">
    <property type="protein sequence ID" value="GAT33415.1"/>
    <property type="molecule type" value="Genomic_DNA"/>
</dbReference>
<keyword evidence="1" id="KW-0812">Transmembrane</keyword>
<proteinExistence type="predicted"/>
<evidence type="ECO:0000313" key="2">
    <source>
        <dbReference type="EMBL" id="GAT33415.1"/>
    </source>
</evidence>
<dbReference type="OrthoDB" id="9817179at2"/>
<feature type="transmembrane region" description="Helical" evidence="1">
    <location>
        <begin position="12"/>
        <end position="33"/>
    </location>
</feature>
<sequence>MRRKRKYIAGSVLVYALLICMVGAVMLASWISLLGSRVRYVEEAVKPAIKRRVVLENSRALATEYLLENVLPYSYQAMPEIDFDALDGWGEFSLDASAQILTPLNSTTVQHGVSGGTSYGQVNHFSPGLGIGFQTVLSGQLSDGEGMNAWAFYAKSRSPIFAGDLLTMQRSGVVSPVGSNVFLGGVVMGAANFVAWQAGSFGLTAKTFQAATVAGLATINGPDGPLVQLDFPFIPVTSGSGYYDGTLNVVSPSGGINSLATRLVGSSPVLVDPQIAQTMGGATTDGTGGVTIDLGQISGNYSISGNMTRLTLIGVENGVTGESYPMARIVYVQTVPSAGAATSIVLSGNNTRRVYLGLKKLDGSATVSLSGANASWRLAGSIESCPLTFSLAGHSLTVTGGFRTNRGFQISGGGSVTIQREAAAWGNLESFADRNAWLEVYRQ</sequence>
<keyword evidence="1" id="KW-1133">Transmembrane helix</keyword>
<dbReference type="AlphaFoldDB" id="A0A146G6R3"/>
<dbReference type="RefSeq" id="WP_153811377.1">
    <property type="nucleotide sequence ID" value="NZ_BDCO01000002.1"/>
</dbReference>
<gene>
    <name evidence="2" type="ORF">TSACC_21831</name>
</gene>
<name>A0A146G6R3_TERSA</name>
<protein>
    <submittedName>
        <fullName evidence="2">Uncharacterized protein</fullName>
    </submittedName>
</protein>
<comment type="caution">
    <text evidence="2">The sequence shown here is derived from an EMBL/GenBank/DDBJ whole genome shotgun (WGS) entry which is preliminary data.</text>
</comment>
<evidence type="ECO:0000313" key="3">
    <source>
        <dbReference type="Proteomes" id="UP000076023"/>
    </source>
</evidence>
<accession>A0A146G6R3</accession>
<keyword evidence="3" id="KW-1185">Reference proteome</keyword>
<organism evidence="2 3">
    <name type="scientific">Terrimicrobium sacchariphilum</name>
    <dbReference type="NCBI Taxonomy" id="690879"/>
    <lineage>
        <taxon>Bacteria</taxon>
        <taxon>Pseudomonadati</taxon>
        <taxon>Verrucomicrobiota</taxon>
        <taxon>Terrimicrobiia</taxon>
        <taxon>Terrimicrobiales</taxon>
        <taxon>Terrimicrobiaceae</taxon>
        <taxon>Terrimicrobium</taxon>
    </lineage>
</organism>
<dbReference type="InParanoid" id="A0A146G6R3"/>
<dbReference type="Proteomes" id="UP000076023">
    <property type="component" value="Unassembled WGS sequence"/>
</dbReference>
<dbReference type="STRING" id="690879.TSACC_21831"/>
<keyword evidence="1" id="KW-0472">Membrane</keyword>